<dbReference type="Proteomes" id="UP000320811">
    <property type="component" value="Unassembled WGS sequence"/>
</dbReference>
<organism evidence="1 2">
    <name type="scientific">Chitinophaga polysaccharea</name>
    <dbReference type="NCBI Taxonomy" id="1293035"/>
    <lineage>
        <taxon>Bacteria</taxon>
        <taxon>Pseudomonadati</taxon>
        <taxon>Bacteroidota</taxon>
        <taxon>Chitinophagia</taxon>
        <taxon>Chitinophagales</taxon>
        <taxon>Chitinophagaceae</taxon>
        <taxon>Chitinophaga</taxon>
    </lineage>
</organism>
<protein>
    <submittedName>
        <fullName evidence="1">Uncharacterized protein</fullName>
    </submittedName>
</protein>
<dbReference type="RefSeq" id="WP_145670655.1">
    <property type="nucleotide sequence ID" value="NZ_VIWO01000004.1"/>
</dbReference>
<proteinExistence type="predicted"/>
<accession>A0A561PRD8</accession>
<dbReference type="OrthoDB" id="673256at2"/>
<keyword evidence="2" id="KW-1185">Reference proteome</keyword>
<comment type="caution">
    <text evidence="1">The sequence shown here is derived from an EMBL/GenBank/DDBJ whole genome shotgun (WGS) entry which is preliminary data.</text>
</comment>
<dbReference type="EMBL" id="VIWO01000004">
    <property type="protein sequence ID" value="TWF40676.1"/>
    <property type="molecule type" value="Genomic_DNA"/>
</dbReference>
<evidence type="ECO:0000313" key="1">
    <source>
        <dbReference type="EMBL" id="TWF40676.1"/>
    </source>
</evidence>
<evidence type="ECO:0000313" key="2">
    <source>
        <dbReference type="Proteomes" id="UP000320811"/>
    </source>
</evidence>
<sequence length="142" mass="15568">MNEKMQPTAPQQAFNDPQCTVTNTIIGDIPYAATPSSGNMTDAENAIEKLTYPIIWELPPYRISEGTIFLEVFAVTTGGGRNWKITINDVSGNNTIANIEMQRNLATASTRERQQYVAQMVQSALRESLQTGKTVAVDGPCK</sequence>
<name>A0A561PRD8_9BACT</name>
<gene>
    <name evidence="1" type="ORF">FHW36_104359</name>
</gene>
<reference evidence="1 2" key="1">
    <citation type="submission" date="2019-06" db="EMBL/GenBank/DDBJ databases">
        <title>Sorghum-associated microbial communities from plants grown in Nebraska, USA.</title>
        <authorList>
            <person name="Schachtman D."/>
        </authorList>
    </citation>
    <scope>NUCLEOTIDE SEQUENCE [LARGE SCALE GENOMIC DNA]</scope>
    <source>
        <strain evidence="1 2">1209</strain>
    </source>
</reference>
<dbReference type="AlphaFoldDB" id="A0A561PRD8"/>